<dbReference type="InterPro" id="IPR010359">
    <property type="entry name" value="IrrE_HExxH"/>
</dbReference>
<dbReference type="PANTHER" id="PTHR43236:SF2">
    <property type="entry name" value="BLL0069 PROTEIN"/>
    <property type="match status" value="1"/>
</dbReference>
<evidence type="ECO:0000313" key="2">
    <source>
        <dbReference type="EMBL" id="NHO32124.1"/>
    </source>
</evidence>
<dbReference type="PANTHER" id="PTHR43236">
    <property type="entry name" value="ANTITOXIN HIGA1"/>
    <property type="match status" value="1"/>
</dbReference>
<proteinExistence type="predicted"/>
<reference evidence="2 3" key="1">
    <citation type="journal article" date="2020" name="Int. J. Syst. Evol. Microbiol.">
        <title>Novel acetic acid bacteria from cider fermentations: Acetobacter conturbans sp. nov. and Acetobacter fallax sp. nov.</title>
        <authorList>
            <person name="Sombolestani A.S."/>
            <person name="Cleenwerck I."/>
            <person name="Cnockaert M."/>
            <person name="Borremans W."/>
            <person name="Wieme A.D."/>
            <person name="De Vuyst L."/>
            <person name="Vandamme P."/>
        </authorList>
    </citation>
    <scope>NUCLEOTIDE SEQUENCE [LARGE SCALE GENOMIC DNA]</scope>
    <source>
        <strain evidence="2 3">LMG 1637</strain>
    </source>
</reference>
<accession>A0ABX0K6U7</accession>
<dbReference type="InterPro" id="IPR052345">
    <property type="entry name" value="Rad_response_metalloprotease"/>
</dbReference>
<dbReference type="SUPFAM" id="SSF47413">
    <property type="entry name" value="lambda repressor-like DNA-binding domains"/>
    <property type="match status" value="1"/>
</dbReference>
<dbReference type="InterPro" id="IPR010982">
    <property type="entry name" value="Lambda_DNA-bd_dom_sf"/>
</dbReference>
<evidence type="ECO:0000313" key="3">
    <source>
        <dbReference type="Proteomes" id="UP000615326"/>
    </source>
</evidence>
<keyword evidence="3" id="KW-1185">Reference proteome</keyword>
<evidence type="ECO:0000259" key="1">
    <source>
        <dbReference type="Pfam" id="PF06114"/>
    </source>
</evidence>
<comment type="caution">
    <text evidence="2">The sequence shown here is derived from an EMBL/GenBank/DDBJ whole genome shotgun (WGS) entry which is preliminary data.</text>
</comment>
<dbReference type="RefSeq" id="WP_173576659.1">
    <property type="nucleotide sequence ID" value="NZ_WOSW01000007.1"/>
</dbReference>
<name>A0ABX0K6U7_9PROT</name>
<dbReference type="Proteomes" id="UP000615326">
    <property type="component" value="Unassembled WGS sequence"/>
</dbReference>
<gene>
    <name evidence="2" type="ORF">GOB84_06010</name>
</gene>
<dbReference type="EMBL" id="WOSW01000007">
    <property type="protein sequence ID" value="NHO32124.1"/>
    <property type="molecule type" value="Genomic_DNA"/>
</dbReference>
<dbReference type="Pfam" id="PF06114">
    <property type="entry name" value="Peptidase_M78"/>
    <property type="match status" value="1"/>
</dbReference>
<protein>
    <submittedName>
        <fullName evidence="2">ImmA/IrrE family metallo-endopeptidase</fullName>
    </submittedName>
</protein>
<sequence>MSKALINKDIVSWALRRAGVSEAELADRLNIREEKVVSWTLGNDHPTFIQAQTAAKVLGIPFGYFYLQKPPEEDLPLMDFRTVGSVGRNLDVNTKNLLQDILYKRDWFKEYRVQQGYEKVSFIGSASQDMPPELVAKMISQTLSLGPRPQKGTFEEYLKFLVAQAENAGIWVMRTSMVGNNTHRPLSVNMFRGVAISDPLVPLILINSRDVKSAQIFTLAHELAHLWLGESGISNVDLGAPRRDRVAGIEAFCNKVAAEILTPKNEFLEHWRRHTSLNEQVDELAGMFKVSRVVIARRALDCRLISYEEYSTFYQREQARWDDEAEKRKDKSGSVPQHVMLPIRYGRSFTRSVLTEAVRGTMLLREAASLLGAKPSKMKAIYNKLQA</sequence>
<organism evidence="2 3">
    <name type="scientific">Acetobacter fallax</name>
    <dbReference type="NCBI Taxonomy" id="1737473"/>
    <lineage>
        <taxon>Bacteria</taxon>
        <taxon>Pseudomonadati</taxon>
        <taxon>Pseudomonadota</taxon>
        <taxon>Alphaproteobacteria</taxon>
        <taxon>Acetobacterales</taxon>
        <taxon>Acetobacteraceae</taxon>
        <taxon>Acetobacter</taxon>
    </lineage>
</organism>
<feature type="domain" description="IrrE N-terminal-like" evidence="1">
    <location>
        <begin position="165"/>
        <end position="299"/>
    </location>
</feature>
<dbReference type="Gene3D" id="1.10.10.2910">
    <property type="match status" value="1"/>
</dbReference>